<proteinExistence type="predicted"/>
<name>A0ABQ7GA45_DUNSA</name>
<evidence type="ECO:0000313" key="1">
    <source>
        <dbReference type="EMBL" id="KAF5831486.1"/>
    </source>
</evidence>
<dbReference type="EMBL" id="MU069944">
    <property type="protein sequence ID" value="KAF5831486.1"/>
    <property type="molecule type" value="Genomic_DNA"/>
</dbReference>
<sequence>MLLHQVGPAPHVRMHASEWQKVMAGDPVEINPSVGSGYRVMTVDEWAARWKNNGDFPECLACGSKQTKEHYFVQTWCRGKKWWESESLCLDCHTFSFRSYTDPDFKTPEEWEKEMWSEMTKEYLPKAIAAK</sequence>
<comment type="caution">
    <text evidence="1">The sequence shown here is derived from an EMBL/GenBank/DDBJ whole genome shotgun (WGS) entry which is preliminary data.</text>
</comment>
<dbReference type="Proteomes" id="UP000815325">
    <property type="component" value="Unassembled WGS sequence"/>
</dbReference>
<protein>
    <recommendedName>
        <fullName evidence="3">Encoded protein</fullName>
    </recommendedName>
</protein>
<gene>
    <name evidence="1" type="ORF">DUNSADRAFT_13044</name>
</gene>
<evidence type="ECO:0000313" key="2">
    <source>
        <dbReference type="Proteomes" id="UP000815325"/>
    </source>
</evidence>
<reference evidence="1" key="1">
    <citation type="submission" date="2017-08" db="EMBL/GenBank/DDBJ databases">
        <authorList>
            <person name="Polle J.E."/>
            <person name="Barry K."/>
            <person name="Cushman J."/>
            <person name="Schmutz J."/>
            <person name="Tran D."/>
            <person name="Hathwaick L.T."/>
            <person name="Yim W.C."/>
            <person name="Jenkins J."/>
            <person name="Mckie-Krisberg Z.M."/>
            <person name="Prochnik S."/>
            <person name="Lindquist E."/>
            <person name="Dockter R.B."/>
            <person name="Adam C."/>
            <person name="Molina H."/>
            <person name="Bunkerborg J."/>
            <person name="Jin E."/>
            <person name="Buchheim M."/>
            <person name="Magnuson J."/>
        </authorList>
    </citation>
    <scope>NUCLEOTIDE SEQUENCE</scope>
    <source>
        <strain evidence="1">CCAP 19/18</strain>
    </source>
</reference>
<evidence type="ECO:0008006" key="3">
    <source>
        <dbReference type="Google" id="ProtNLM"/>
    </source>
</evidence>
<accession>A0ABQ7GA45</accession>
<keyword evidence="2" id="KW-1185">Reference proteome</keyword>
<organism evidence="1 2">
    <name type="scientific">Dunaliella salina</name>
    <name type="common">Green alga</name>
    <name type="synonym">Protococcus salinus</name>
    <dbReference type="NCBI Taxonomy" id="3046"/>
    <lineage>
        <taxon>Eukaryota</taxon>
        <taxon>Viridiplantae</taxon>
        <taxon>Chlorophyta</taxon>
        <taxon>core chlorophytes</taxon>
        <taxon>Chlorophyceae</taxon>
        <taxon>CS clade</taxon>
        <taxon>Chlamydomonadales</taxon>
        <taxon>Dunaliellaceae</taxon>
        <taxon>Dunaliella</taxon>
    </lineage>
</organism>